<feature type="region of interest" description="Disordered" evidence="4">
    <location>
        <begin position="182"/>
        <end position="212"/>
    </location>
</feature>
<dbReference type="InterPro" id="IPR051833">
    <property type="entry name" value="TC-DDR_regulator"/>
</dbReference>
<name>A0AAV8YB92_9CUCU</name>
<gene>
    <name evidence="5" type="ORF">NQ318_008446</name>
</gene>
<organism evidence="5 6">
    <name type="scientific">Aromia moschata</name>
    <dbReference type="NCBI Taxonomy" id="1265417"/>
    <lineage>
        <taxon>Eukaryota</taxon>
        <taxon>Metazoa</taxon>
        <taxon>Ecdysozoa</taxon>
        <taxon>Arthropoda</taxon>
        <taxon>Hexapoda</taxon>
        <taxon>Insecta</taxon>
        <taxon>Pterygota</taxon>
        <taxon>Neoptera</taxon>
        <taxon>Endopterygota</taxon>
        <taxon>Coleoptera</taxon>
        <taxon>Polyphaga</taxon>
        <taxon>Cucujiformia</taxon>
        <taxon>Chrysomeloidea</taxon>
        <taxon>Cerambycidae</taxon>
        <taxon>Cerambycinae</taxon>
        <taxon>Callichromatini</taxon>
        <taxon>Aromia</taxon>
    </lineage>
</organism>
<feature type="compositionally biased region" description="Low complexity" evidence="4">
    <location>
        <begin position="95"/>
        <end position="131"/>
    </location>
</feature>
<dbReference type="AlphaFoldDB" id="A0AAV8YB92"/>
<proteinExistence type="predicted"/>
<feature type="compositionally biased region" description="Low complexity" evidence="4">
    <location>
        <begin position="195"/>
        <end position="212"/>
    </location>
</feature>
<evidence type="ECO:0000313" key="5">
    <source>
        <dbReference type="EMBL" id="KAJ8948095.1"/>
    </source>
</evidence>
<keyword evidence="3" id="KW-0597">Phosphoprotein</keyword>
<comment type="caution">
    <text evidence="5">The sequence shown here is derived from an EMBL/GenBank/DDBJ whole genome shotgun (WGS) entry which is preliminary data.</text>
</comment>
<dbReference type="Pfam" id="PF12478">
    <property type="entry name" value="UBAP2-Lig"/>
    <property type="match status" value="1"/>
</dbReference>
<dbReference type="Proteomes" id="UP001162162">
    <property type="component" value="Unassembled WGS sequence"/>
</dbReference>
<reference evidence="5" key="1">
    <citation type="journal article" date="2023" name="Insect Mol. Biol.">
        <title>Genome sequencing provides insights into the evolution of gene families encoding plant cell wall-degrading enzymes in longhorned beetles.</title>
        <authorList>
            <person name="Shin N.R."/>
            <person name="Okamura Y."/>
            <person name="Kirsch R."/>
            <person name="Pauchet Y."/>
        </authorList>
    </citation>
    <scope>NUCLEOTIDE SEQUENCE</scope>
    <source>
        <strain evidence="5">AMC_N1</strain>
    </source>
</reference>
<evidence type="ECO:0000256" key="4">
    <source>
        <dbReference type="SAM" id="MobiDB-lite"/>
    </source>
</evidence>
<dbReference type="EMBL" id="JAPWTK010000144">
    <property type="protein sequence ID" value="KAJ8948095.1"/>
    <property type="molecule type" value="Genomic_DNA"/>
</dbReference>
<comment type="subcellular location">
    <subcellularLocation>
        <location evidence="1">Cytoplasm</location>
    </subcellularLocation>
</comment>
<dbReference type="InterPro" id="IPR022166">
    <property type="entry name" value="UBAP2/Lig"/>
</dbReference>
<feature type="compositionally biased region" description="Low complexity" evidence="4">
    <location>
        <begin position="280"/>
        <end position="297"/>
    </location>
</feature>
<dbReference type="GO" id="GO:0005737">
    <property type="term" value="C:cytoplasm"/>
    <property type="evidence" value="ECO:0007669"/>
    <property type="project" value="UniProtKB-SubCell"/>
</dbReference>
<feature type="region of interest" description="Disordered" evidence="4">
    <location>
        <begin position="479"/>
        <end position="499"/>
    </location>
</feature>
<feature type="region of interest" description="Disordered" evidence="4">
    <location>
        <begin position="251"/>
        <end position="298"/>
    </location>
</feature>
<evidence type="ECO:0000256" key="1">
    <source>
        <dbReference type="ARBA" id="ARBA00004496"/>
    </source>
</evidence>
<evidence type="ECO:0000256" key="3">
    <source>
        <dbReference type="ARBA" id="ARBA00022553"/>
    </source>
</evidence>
<feature type="compositionally biased region" description="Polar residues" evidence="4">
    <location>
        <begin position="62"/>
        <end position="94"/>
    </location>
</feature>
<feature type="compositionally biased region" description="Low complexity" evidence="4">
    <location>
        <begin position="251"/>
        <end position="269"/>
    </location>
</feature>
<keyword evidence="2" id="KW-0963">Cytoplasm</keyword>
<evidence type="ECO:0000313" key="6">
    <source>
        <dbReference type="Proteomes" id="UP001162162"/>
    </source>
</evidence>
<keyword evidence="6" id="KW-1185">Reference proteome</keyword>
<sequence length="533" mass="56940">MNKSLFRTLFQIPASAVEMPGDLNSNMGYLDVQFGAMDLIDNNSSFEGSIDSKYGAAQGNSLDAPSATSAGNLDLTTSNQTSTLDAYSPKTNTQSSISSALSQSVSPTLPLGTRLRGSTATAASSAPAPGLELTKQPESHSYSQSSTYNSYQSKANTYNASSYSGTQTTASSYVGNQSSSYVNNQSGTYNPPSGNSYQNTYSSNSSYQSNTNSAAFPSISQANAYPSTNQSYPQNASQSVYGANTGLNNSSSYGNTSTSQYNSYNSGNNHKLVKDNTYESSSTASSSQTTTSSNVTSDCSVSLADDELTYLISIKWQRLNSFFLLAKNSSSVVSNIPPGVAPVMSTPYIMGQVPYFQQPVYSYEDMQLLQQRLPHMTTPYYDMSYQTPTTLAAVRDATLGNVGYSISDGRFTRGDNNASPVPSTLSQQTSTLTQGHQAQPILAGTAPPYFFATAFNTIAPNYQFGTMYTSYEKQGFHSGTPPPFTGALHGSQNAGLAPSGTGYAPQVYIPTMAPHQQHHSTHLMQQPLHQVRD</sequence>
<evidence type="ECO:0000256" key="2">
    <source>
        <dbReference type="ARBA" id="ARBA00022490"/>
    </source>
</evidence>
<dbReference type="PANTHER" id="PTHR16308">
    <property type="entry name" value="UBIQUITIN ASSOCIATED PROTEIN 2-LIKE/LINGERER"/>
    <property type="match status" value="1"/>
</dbReference>
<protein>
    <submittedName>
        <fullName evidence="5">Uncharacterized protein</fullName>
    </submittedName>
</protein>
<feature type="region of interest" description="Disordered" evidence="4">
    <location>
        <begin position="62"/>
        <end position="147"/>
    </location>
</feature>
<dbReference type="PANTHER" id="PTHR16308:SF13">
    <property type="entry name" value="PROTEIN LINGERER"/>
    <property type="match status" value="1"/>
</dbReference>
<accession>A0AAV8YB92</accession>
<dbReference type="GO" id="GO:0005634">
    <property type="term" value="C:nucleus"/>
    <property type="evidence" value="ECO:0007669"/>
    <property type="project" value="TreeGrafter"/>
</dbReference>
<feature type="compositionally biased region" description="Polar residues" evidence="4">
    <location>
        <begin position="182"/>
        <end position="194"/>
    </location>
</feature>